<evidence type="ECO:0008006" key="4">
    <source>
        <dbReference type="Google" id="ProtNLM"/>
    </source>
</evidence>
<protein>
    <recommendedName>
        <fullName evidence="4">Granulins domain-containing protein</fullName>
    </recommendedName>
</protein>
<feature type="signal peptide" evidence="1">
    <location>
        <begin position="1"/>
        <end position="20"/>
    </location>
</feature>
<keyword evidence="3" id="KW-1185">Reference proteome</keyword>
<dbReference type="InParanoid" id="A0A165G6Z4"/>
<dbReference type="EMBL" id="KV426057">
    <property type="protein sequence ID" value="KZV90071.1"/>
    <property type="molecule type" value="Genomic_DNA"/>
</dbReference>
<feature type="chain" id="PRO_5007858092" description="Granulins domain-containing protein" evidence="1">
    <location>
        <begin position="21"/>
        <end position="126"/>
    </location>
</feature>
<organism evidence="2 3">
    <name type="scientific">Exidia glandulosa HHB12029</name>
    <dbReference type="NCBI Taxonomy" id="1314781"/>
    <lineage>
        <taxon>Eukaryota</taxon>
        <taxon>Fungi</taxon>
        <taxon>Dikarya</taxon>
        <taxon>Basidiomycota</taxon>
        <taxon>Agaricomycotina</taxon>
        <taxon>Agaricomycetes</taxon>
        <taxon>Auriculariales</taxon>
        <taxon>Exidiaceae</taxon>
        <taxon>Exidia</taxon>
    </lineage>
</organism>
<proteinExistence type="predicted"/>
<reference evidence="2 3" key="1">
    <citation type="journal article" date="2016" name="Mol. Biol. Evol.">
        <title>Comparative Genomics of Early-Diverging Mushroom-Forming Fungi Provides Insights into the Origins of Lignocellulose Decay Capabilities.</title>
        <authorList>
            <person name="Nagy L.G."/>
            <person name="Riley R."/>
            <person name="Tritt A."/>
            <person name="Adam C."/>
            <person name="Daum C."/>
            <person name="Floudas D."/>
            <person name="Sun H."/>
            <person name="Yadav J.S."/>
            <person name="Pangilinan J."/>
            <person name="Larsson K.H."/>
            <person name="Matsuura K."/>
            <person name="Barry K."/>
            <person name="Labutti K."/>
            <person name="Kuo R."/>
            <person name="Ohm R.A."/>
            <person name="Bhattacharya S.S."/>
            <person name="Shirouzu T."/>
            <person name="Yoshinaga Y."/>
            <person name="Martin F.M."/>
            <person name="Grigoriev I.V."/>
            <person name="Hibbett D.S."/>
        </authorList>
    </citation>
    <scope>NUCLEOTIDE SEQUENCE [LARGE SCALE GENOMIC DNA]</scope>
    <source>
        <strain evidence="2 3">HHB12029</strain>
    </source>
</reference>
<evidence type="ECO:0000313" key="2">
    <source>
        <dbReference type="EMBL" id="KZV90071.1"/>
    </source>
</evidence>
<dbReference type="AlphaFoldDB" id="A0A165G6Z4"/>
<name>A0A165G6Z4_EXIGL</name>
<evidence type="ECO:0000313" key="3">
    <source>
        <dbReference type="Proteomes" id="UP000077266"/>
    </source>
</evidence>
<dbReference type="Proteomes" id="UP000077266">
    <property type="component" value="Unassembled WGS sequence"/>
</dbReference>
<gene>
    <name evidence="2" type="ORF">EXIGLDRAFT_129338</name>
</gene>
<sequence length="126" mass="13624">MGRFFTAMFVILQVVPHGCSFVNPAERSFTPLTPLASTDESSSTFQLIAREGVCASGLHCEQGCCPSESYVCCWGLSGCCPSATTCTVDGCCPIDLSKYFDKCCDGRPCYFSSGYSQRHRNLIDSA</sequence>
<accession>A0A165G6Z4</accession>
<evidence type="ECO:0000256" key="1">
    <source>
        <dbReference type="SAM" id="SignalP"/>
    </source>
</evidence>
<dbReference type="OrthoDB" id="3042724at2759"/>
<keyword evidence="1" id="KW-0732">Signal</keyword>